<feature type="compositionally biased region" description="Polar residues" evidence="1">
    <location>
        <begin position="87"/>
        <end position="105"/>
    </location>
</feature>
<dbReference type="EMBL" id="JFFI01001649">
    <property type="protein sequence ID" value="KXH56595.1"/>
    <property type="molecule type" value="Genomic_DNA"/>
</dbReference>
<dbReference type="Proteomes" id="UP000070121">
    <property type="component" value="Unassembled WGS sequence"/>
</dbReference>
<feature type="region of interest" description="Disordered" evidence="1">
    <location>
        <begin position="77"/>
        <end position="105"/>
    </location>
</feature>
<sequence>MTDTVERKKMPELKLRQERTAREYIHRQKQAKAERKSRAAAERAQKQMEKAAQERLKMLNIEEKLGFARGHWAKMREAADKREANADSKQFNPFKQESSLPSMQS</sequence>
<accession>A0A135U8A5</accession>
<evidence type="ECO:0000256" key="1">
    <source>
        <dbReference type="SAM" id="MobiDB-lite"/>
    </source>
</evidence>
<evidence type="ECO:0000313" key="3">
    <source>
        <dbReference type="Proteomes" id="UP000070121"/>
    </source>
</evidence>
<reference evidence="2 3" key="1">
    <citation type="submission" date="2014-02" db="EMBL/GenBank/DDBJ databases">
        <title>The genome sequence of Colletotrichum salicis CBS 607.94.</title>
        <authorList>
            <person name="Baroncelli R."/>
            <person name="Thon M.R."/>
        </authorList>
    </citation>
    <scope>NUCLEOTIDE SEQUENCE [LARGE SCALE GENOMIC DNA]</scope>
    <source>
        <strain evidence="2 3">CBS 607.94</strain>
    </source>
</reference>
<organism evidence="2 3">
    <name type="scientific">Colletotrichum salicis</name>
    <dbReference type="NCBI Taxonomy" id="1209931"/>
    <lineage>
        <taxon>Eukaryota</taxon>
        <taxon>Fungi</taxon>
        <taxon>Dikarya</taxon>
        <taxon>Ascomycota</taxon>
        <taxon>Pezizomycotina</taxon>
        <taxon>Sordariomycetes</taxon>
        <taxon>Hypocreomycetidae</taxon>
        <taxon>Glomerellales</taxon>
        <taxon>Glomerellaceae</taxon>
        <taxon>Colletotrichum</taxon>
        <taxon>Colletotrichum acutatum species complex</taxon>
    </lineage>
</organism>
<gene>
    <name evidence="2" type="ORF">CSAL01_03429</name>
</gene>
<comment type="caution">
    <text evidence="2">The sequence shown here is derived from an EMBL/GenBank/DDBJ whole genome shotgun (WGS) entry which is preliminary data.</text>
</comment>
<feature type="compositionally biased region" description="Basic and acidic residues" evidence="1">
    <location>
        <begin position="77"/>
        <end position="86"/>
    </location>
</feature>
<dbReference type="AlphaFoldDB" id="A0A135U8A5"/>
<name>A0A135U8A5_9PEZI</name>
<feature type="region of interest" description="Disordered" evidence="1">
    <location>
        <begin position="18"/>
        <end position="51"/>
    </location>
</feature>
<evidence type="ECO:0000313" key="2">
    <source>
        <dbReference type="EMBL" id="KXH56595.1"/>
    </source>
</evidence>
<keyword evidence="3" id="KW-1185">Reference proteome</keyword>
<proteinExistence type="predicted"/>
<protein>
    <submittedName>
        <fullName evidence="2">Uncharacterized protein</fullName>
    </submittedName>
</protein>
<dbReference type="OrthoDB" id="10250354at2759"/>